<dbReference type="GO" id="GO:0061928">
    <property type="term" value="F:glutathione specific gamma-glutamylcyclotransferase activity"/>
    <property type="evidence" value="ECO:0007669"/>
    <property type="project" value="UniProtKB-EC"/>
</dbReference>
<dbReference type="AlphaFoldDB" id="A0A7W8HG27"/>
<evidence type="ECO:0000313" key="4">
    <source>
        <dbReference type="Proteomes" id="UP000532440"/>
    </source>
</evidence>
<dbReference type="InterPro" id="IPR013024">
    <property type="entry name" value="GGCT-like"/>
</dbReference>
<keyword evidence="2" id="KW-0456">Lyase</keyword>
<name>A0A7W8HG27_9BURK</name>
<dbReference type="GO" id="GO:0005737">
    <property type="term" value="C:cytoplasm"/>
    <property type="evidence" value="ECO:0007669"/>
    <property type="project" value="TreeGrafter"/>
</dbReference>
<protein>
    <recommendedName>
        <fullName evidence="1">glutathione-specific gamma-glutamylcyclotransferase</fullName>
        <ecNumber evidence="1">4.3.2.7</ecNumber>
    </recommendedName>
</protein>
<dbReference type="EC" id="4.3.2.7" evidence="1"/>
<dbReference type="Pfam" id="PF04752">
    <property type="entry name" value="ChaC"/>
    <property type="match status" value="1"/>
</dbReference>
<dbReference type="RefSeq" id="WP_183965261.1">
    <property type="nucleotide sequence ID" value="NZ_BAABEW010000017.1"/>
</dbReference>
<accession>A0A7W8HG27</accession>
<comment type="caution">
    <text evidence="3">The sequence shown here is derived from an EMBL/GenBank/DDBJ whole genome shotgun (WGS) entry which is preliminary data.</text>
</comment>
<gene>
    <name evidence="3" type="ORF">HNQ70_001211</name>
</gene>
<dbReference type="Gene3D" id="3.10.490.10">
    <property type="entry name" value="Gamma-glutamyl cyclotransferase-like"/>
    <property type="match status" value="1"/>
</dbReference>
<reference evidence="3 4" key="1">
    <citation type="submission" date="2020-08" db="EMBL/GenBank/DDBJ databases">
        <title>Genomic Encyclopedia of Type Strains, Phase IV (KMG-IV): sequencing the most valuable type-strain genomes for metagenomic binning, comparative biology and taxonomic classification.</title>
        <authorList>
            <person name="Goeker M."/>
        </authorList>
    </citation>
    <scope>NUCLEOTIDE SEQUENCE [LARGE SCALE GENOMIC DNA]</scope>
    <source>
        <strain evidence="3 4">DSM 29781</strain>
    </source>
</reference>
<dbReference type="SUPFAM" id="SSF110857">
    <property type="entry name" value="Gamma-glutamyl cyclotransferase-like"/>
    <property type="match status" value="1"/>
</dbReference>
<dbReference type="GO" id="GO:0006751">
    <property type="term" value="P:glutathione catabolic process"/>
    <property type="evidence" value="ECO:0007669"/>
    <property type="project" value="InterPro"/>
</dbReference>
<organism evidence="3 4">
    <name type="scientific">Quisquiliibacterium transsilvanicum</name>
    <dbReference type="NCBI Taxonomy" id="1549638"/>
    <lineage>
        <taxon>Bacteria</taxon>
        <taxon>Pseudomonadati</taxon>
        <taxon>Pseudomonadota</taxon>
        <taxon>Betaproteobacteria</taxon>
        <taxon>Burkholderiales</taxon>
        <taxon>Burkholderiaceae</taxon>
        <taxon>Quisquiliibacterium</taxon>
    </lineage>
</organism>
<dbReference type="EMBL" id="JACHGB010000002">
    <property type="protein sequence ID" value="MBB5271207.1"/>
    <property type="molecule type" value="Genomic_DNA"/>
</dbReference>
<dbReference type="PANTHER" id="PTHR12192:SF2">
    <property type="entry name" value="GLUTATHIONE-SPECIFIC GAMMA-GLUTAMYLCYCLOTRANSFERASE 2"/>
    <property type="match status" value="1"/>
</dbReference>
<evidence type="ECO:0000256" key="2">
    <source>
        <dbReference type="ARBA" id="ARBA00023239"/>
    </source>
</evidence>
<sequence length="225" mass="25212">MSVVKLTRESLLDGSLHATVRAQLGPDVRMMTDEERHSQVLEMLAQAPRPGRVWVFAFGSLIWNPAFHFAERRTARIHGFHRQFCLRLQAGRGSPERPGLMLSLEAGGSCVGVVYRLAPGTEVTELDVLWRREMLTHAYRPVWTLARTPEGPEPAIAFTVNRHHDRYAPGLDEDTVAGLLATGAGALGRCCDYLFDTVHHLRELGIRDRRLEALAARVRARVDES</sequence>
<dbReference type="PANTHER" id="PTHR12192">
    <property type="entry name" value="CATION TRANSPORT PROTEIN CHAC-RELATED"/>
    <property type="match status" value="1"/>
</dbReference>
<dbReference type="InterPro" id="IPR006840">
    <property type="entry name" value="ChaC"/>
</dbReference>
<keyword evidence="4" id="KW-1185">Reference proteome</keyword>
<dbReference type="CDD" id="cd06661">
    <property type="entry name" value="GGCT_like"/>
    <property type="match status" value="1"/>
</dbReference>
<dbReference type="Proteomes" id="UP000532440">
    <property type="component" value="Unassembled WGS sequence"/>
</dbReference>
<evidence type="ECO:0000256" key="1">
    <source>
        <dbReference type="ARBA" id="ARBA00012344"/>
    </source>
</evidence>
<dbReference type="InterPro" id="IPR036568">
    <property type="entry name" value="GGCT-like_sf"/>
</dbReference>
<proteinExistence type="predicted"/>
<evidence type="ECO:0000313" key="3">
    <source>
        <dbReference type="EMBL" id="MBB5271207.1"/>
    </source>
</evidence>